<protein>
    <submittedName>
        <fullName evidence="1">Uncharacterized protein</fullName>
    </submittedName>
</protein>
<sequence>MERRYIESRLWTCLTSAFLEQVRSRYHFEEKDKALLKGVASDLAGCLKWKEAAYLMFEDGTDTVRRATAVVTLGSDVDLLQERYQNTGRMLESYMLESIGGELLMLGYGMLEAWIRENTGYQVEAYHFFGDDEAHPLSAMPEILARAKQHKVVCTAGYCLKPKKSVVFEMELAPAEACGETAHGDRICAHCSRRDTCPNCR</sequence>
<evidence type="ECO:0000313" key="1">
    <source>
        <dbReference type="EMBL" id="RGS42444.1"/>
    </source>
</evidence>
<dbReference type="GO" id="GO:0008705">
    <property type="term" value="F:methionine synthase activity"/>
    <property type="evidence" value="ECO:0007669"/>
    <property type="project" value="InterPro"/>
</dbReference>
<gene>
    <name evidence="1" type="ORF">DWX93_03740</name>
</gene>
<dbReference type="SUPFAM" id="SSF56507">
    <property type="entry name" value="Methionine synthase activation domain-like"/>
    <property type="match status" value="1"/>
</dbReference>
<reference evidence="1 2" key="1">
    <citation type="submission" date="2018-08" db="EMBL/GenBank/DDBJ databases">
        <title>A genome reference for cultivated species of the human gut microbiota.</title>
        <authorList>
            <person name="Zou Y."/>
            <person name="Xue W."/>
            <person name="Luo G."/>
        </authorList>
    </citation>
    <scope>NUCLEOTIDE SEQUENCE [LARGE SCALE GENOMIC DNA]</scope>
    <source>
        <strain evidence="1 2">AF22-12AC</strain>
    </source>
</reference>
<dbReference type="EMBL" id="QRVL01000001">
    <property type="protein sequence ID" value="RGS42444.1"/>
    <property type="molecule type" value="Genomic_DNA"/>
</dbReference>
<comment type="caution">
    <text evidence="1">The sequence shown here is derived from an EMBL/GenBank/DDBJ whole genome shotgun (WGS) entry which is preliminary data.</text>
</comment>
<proteinExistence type="predicted"/>
<dbReference type="InterPro" id="IPR037010">
    <property type="entry name" value="VitB12-dep_Met_synth_activ_sf"/>
</dbReference>
<accession>A0A395VDJ4</accession>
<dbReference type="RefSeq" id="WP_118096676.1">
    <property type="nucleotide sequence ID" value="NZ_QRVL01000001.1"/>
</dbReference>
<organism evidence="1 2">
    <name type="scientific">Roseburia hominis</name>
    <dbReference type="NCBI Taxonomy" id="301301"/>
    <lineage>
        <taxon>Bacteria</taxon>
        <taxon>Bacillati</taxon>
        <taxon>Bacillota</taxon>
        <taxon>Clostridia</taxon>
        <taxon>Lachnospirales</taxon>
        <taxon>Lachnospiraceae</taxon>
        <taxon>Roseburia</taxon>
    </lineage>
</organism>
<dbReference type="Proteomes" id="UP000266172">
    <property type="component" value="Unassembled WGS sequence"/>
</dbReference>
<dbReference type="Gene3D" id="3.40.109.40">
    <property type="match status" value="1"/>
</dbReference>
<name>A0A395VDJ4_9FIRM</name>
<dbReference type="AlphaFoldDB" id="A0A395VDJ4"/>
<evidence type="ECO:0000313" key="2">
    <source>
        <dbReference type="Proteomes" id="UP000266172"/>
    </source>
</evidence>